<proteinExistence type="predicted"/>
<dbReference type="Proteomes" id="UP000053732">
    <property type="component" value="Unassembled WGS sequence"/>
</dbReference>
<evidence type="ECO:0000313" key="2">
    <source>
        <dbReference type="Proteomes" id="UP000053732"/>
    </source>
</evidence>
<reference evidence="1 2" key="1">
    <citation type="journal article" date="2014" name="Nat. Commun.">
        <title>Multiple recent horizontal transfers of a large genomic region in cheese making fungi.</title>
        <authorList>
            <person name="Cheeseman K."/>
            <person name="Ropars J."/>
            <person name="Renault P."/>
            <person name="Dupont J."/>
            <person name="Gouzy J."/>
            <person name="Branca A."/>
            <person name="Abraham A.L."/>
            <person name="Ceppi M."/>
            <person name="Conseiller E."/>
            <person name="Debuchy R."/>
            <person name="Malagnac F."/>
            <person name="Goarin A."/>
            <person name="Silar P."/>
            <person name="Lacoste S."/>
            <person name="Sallet E."/>
            <person name="Bensimon A."/>
            <person name="Giraud T."/>
            <person name="Brygoo Y."/>
        </authorList>
    </citation>
    <scope>NUCLEOTIDE SEQUENCE [LARGE SCALE GENOMIC DNA]</scope>
    <source>
        <strain evidence="2">FM 013</strain>
    </source>
</reference>
<name>A0A0G4PTR9_PENC3</name>
<protein>
    <submittedName>
        <fullName evidence="1">Str. FM013</fullName>
    </submittedName>
</protein>
<dbReference type="AlphaFoldDB" id="A0A0G4PTR9"/>
<gene>
    <name evidence="1" type="ORF">PCAMFM013_S040g000039</name>
</gene>
<organism evidence="1 2">
    <name type="scientific">Penicillium camemberti (strain FM 013)</name>
    <dbReference type="NCBI Taxonomy" id="1429867"/>
    <lineage>
        <taxon>Eukaryota</taxon>
        <taxon>Fungi</taxon>
        <taxon>Dikarya</taxon>
        <taxon>Ascomycota</taxon>
        <taxon>Pezizomycotina</taxon>
        <taxon>Eurotiomycetes</taxon>
        <taxon>Eurotiomycetidae</taxon>
        <taxon>Eurotiales</taxon>
        <taxon>Aspergillaceae</taxon>
        <taxon>Penicillium</taxon>
    </lineage>
</organism>
<sequence length="49" mass="5205">MADCQTSGSDTNFLRASACAIEKEYEWVVSVVIGNTLIPKAAPTVKTTS</sequence>
<accession>A0A0G4PTR9</accession>
<keyword evidence="2" id="KW-1185">Reference proteome</keyword>
<dbReference type="EMBL" id="HG793173">
    <property type="protein sequence ID" value="CRL29813.1"/>
    <property type="molecule type" value="Genomic_DNA"/>
</dbReference>
<evidence type="ECO:0000313" key="1">
    <source>
        <dbReference type="EMBL" id="CRL29813.1"/>
    </source>
</evidence>